<keyword evidence="3 6" id="KW-0812">Transmembrane</keyword>
<dbReference type="Pfam" id="PF09335">
    <property type="entry name" value="VTT_dom"/>
    <property type="match status" value="1"/>
</dbReference>
<gene>
    <name evidence="8" type="ORF">AB3G34_09375</name>
</gene>
<evidence type="ECO:0000259" key="7">
    <source>
        <dbReference type="Pfam" id="PF09335"/>
    </source>
</evidence>
<dbReference type="InterPro" id="IPR032816">
    <property type="entry name" value="VTT_dom"/>
</dbReference>
<feature type="transmembrane region" description="Helical" evidence="6">
    <location>
        <begin position="171"/>
        <end position="190"/>
    </location>
</feature>
<reference evidence="8" key="1">
    <citation type="submission" date="2024-07" db="EMBL/GenBank/DDBJ databases">
        <authorList>
            <person name="Biller S.J."/>
        </authorList>
    </citation>
    <scope>NUCLEOTIDE SEQUENCE</scope>
    <source>
        <strain evidence="8">WC2409</strain>
    </source>
</reference>
<evidence type="ECO:0000256" key="3">
    <source>
        <dbReference type="ARBA" id="ARBA00022692"/>
    </source>
</evidence>
<sequence>MKLDMYSLIFSYNPLSYFGIFIWFLFLDQLTPIPEEVTLLSIGYIAQQHLINPYYAGLSAFCGLTIIDNLFYWLAFSGNKLINRFKNKIGEKMQKKYIDGMGKHSVRTLLLLSFIPKIRFFSPIFAGLFRVKWRTFFLVNGFGTLIFITLYITAGMLFHNSLKYLLKELELVRHSVFVFFMIGITVVLFFKFKKKHD</sequence>
<accession>A0AB39VX74</accession>
<dbReference type="AlphaFoldDB" id="A0AB39VX74"/>
<dbReference type="EMBL" id="CP165625">
    <property type="protein sequence ID" value="XDU94105.1"/>
    <property type="molecule type" value="Genomic_DNA"/>
</dbReference>
<dbReference type="PANTHER" id="PTHR42709:SF6">
    <property type="entry name" value="UNDECAPRENYL PHOSPHATE TRANSPORTER A"/>
    <property type="match status" value="1"/>
</dbReference>
<protein>
    <submittedName>
        <fullName evidence="8">DedA family protein</fullName>
    </submittedName>
</protein>
<comment type="subcellular location">
    <subcellularLocation>
        <location evidence="1">Cell membrane</location>
        <topology evidence="1">Multi-pass membrane protein</topology>
    </subcellularLocation>
</comment>
<name>A0AB39VX74_9FLAO</name>
<proteinExistence type="predicted"/>
<keyword evidence="4 6" id="KW-1133">Transmembrane helix</keyword>
<feature type="domain" description="VTT" evidence="7">
    <location>
        <begin position="33"/>
        <end position="155"/>
    </location>
</feature>
<dbReference type="PANTHER" id="PTHR42709">
    <property type="entry name" value="ALKALINE PHOSPHATASE LIKE PROTEIN"/>
    <property type="match status" value="1"/>
</dbReference>
<organism evidence="8">
    <name type="scientific">Flavobacterium sp. WC2409</name>
    <dbReference type="NCBI Taxonomy" id="3234139"/>
    <lineage>
        <taxon>Bacteria</taxon>
        <taxon>Pseudomonadati</taxon>
        <taxon>Bacteroidota</taxon>
        <taxon>Flavobacteriia</taxon>
        <taxon>Flavobacteriales</taxon>
        <taxon>Flavobacteriaceae</taxon>
        <taxon>Flavobacterium</taxon>
    </lineage>
</organism>
<dbReference type="RefSeq" id="WP_369752262.1">
    <property type="nucleotide sequence ID" value="NZ_CP165625.1"/>
</dbReference>
<feature type="transmembrane region" description="Helical" evidence="6">
    <location>
        <begin position="136"/>
        <end position="159"/>
    </location>
</feature>
<evidence type="ECO:0000256" key="4">
    <source>
        <dbReference type="ARBA" id="ARBA00022989"/>
    </source>
</evidence>
<evidence type="ECO:0000256" key="5">
    <source>
        <dbReference type="ARBA" id="ARBA00023136"/>
    </source>
</evidence>
<dbReference type="InterPro" id="IPR051311">
    <property type="entry name" value="DedA_domain"/>
</dbReference>
<feature type="transmembrane region" description="Helical" evidence="6">
    <location>
        <begin position="6"/>
        <end position="26"/>
    </location>
</feature>
<evidence type="ECO:0000256" key="1">
    <source>
        <dbReference type="ARBA" id="ARBA00004651"/>
    </source>
</evidence>
<evidence type="ECO:0000256" key="6">
    <source>
        <dbReference type="SAM" id="Phobius"/>
    </source>
</evidence>
<evidence type="ECO:0000256" key="2">
    <source>
        <dbReference type="ARBA" id="ARBA00022475"/>
    </source>
</evidence>
<evidence type="ECO:0000313" key="8">
    <source>
        <dbReference type="EMBL" id="XDU94105.1"/>
    </source>
</evidence>
<feature type="transmembrane region" description="Helical" evidence="6">
    <location>
        <begin position="54"/>
        <end position="75"/>
    </location>
</feature>
<dbReference type="GO" id="GO:0005886">
    <property type="term" value="C:plasma membrane"/>
    <property type="evidence" value="ECO:0007669"/>
    <property type="project" value="UniProtKB-SubCell"/>
</dbReference>
<keyword evidence="2" id="KW-1003">Cell membrane</keyword>
<keyword evidence="5 6" id="KW-0472">Membrane</keyword>